<dbReference type="EMBL" id="BKCJ011775388">
    <property type="protein sequence ID" value="GFD51863.1"/>
    <property type="molecule type" value="Genomic_DNA"/>
</dbReference>
<protein>
    <submittedName>
        <fullName evidence="2">Uncharacterized protein</fullName>
    </submittedName>
</protein>
<reference evidence="2" key="1">
    <citation type="journal article" date="2019" name="Sci. Rep.">
        <title>Draft genome of Tanacetum cinerariifolium, the natural source of mosquito coil.</title>
        <authorList>
            <person name="Yamashiro T."/>
            <person name="Shiraishi A."/>
            <person name="Satake H."/>
            <person name="Nakayama K."/>
        </authorList>
    </citation>
    <scope>NUCLEOTIDE SEQUENCE</scope>
</reference>
<sequence length="101" mass="10719">ADLGARAPKAGAVGESRWRAGVLRQRCRPFSAGERMVEHRRYAVRHAPSAPAEADAGASKPARCCLCLRQRQGVRHQDGPQGNCHAAARRPAVRAAGAASL</sequence>
<name>A0A699WYI7_TANCI</name>
<organism evidence="2">
    <name type="scientific">Tanacetum cinerariifolium</name>
    <name type="common">Dalmatian daisy</name>
    <name type="synonym">Chrysanthemum cinerariifolium</name>
    <dbReference type="NCBI Taxonomy" id="118510"/>
    <lineage>
        <taxon>Eukaryota</taxon>
        <taxon>Viridiplantae</taxon>
        <taxon>Streptophyta</taxon>
        <taxon>Embryophyta</taxon>
        <taxon>Tracheophyta</taxon>
        <taxon>Spermatophyta</taxon>
        <taxon>Magnoliopsida</taxon>
        <taxon>eudicotyledons</taxon>
        <taxon>Gunneridae</taxon>
        <taxon>Pentapetalae</taxon>
        <taxon>asterids</taxon>
        <taxon>campanulids</taxon>
        <taxon>Asterales</taxon>
        <taxon>Asteraceae</taxon>
        <taxon>Asteroideae</taxon>
        <taxon>Anthemideae</taxon>
        <taxon>Anthemidinae</taxon>
        <taxon>Tanacetum</taxon>
    </lineage>
</organism>
<accession>A0A699WYI7</accession>
<feature type="region of interest" description="Disordered" evidence="1">
    <location>
        <begin position="75"/>
        <end position="101"/>
    </location>
</feature>
<gene>
    <name evidence="2" type="ORF">Tci_923832</name>
</gene>
<feature type="non-terminal residue" evidence="2">
    <location>
        <position position="1"/>
    </location>
</feature>
<evidence type="ECO:0000256" key="1">
    <source>
        <dbReference type="SAM" id="MobiDB-lite"/>
    </source>
</evidence>
<proteinExistence type="predicted"/>
<comment type="caution">
    <text evidence="2">The sequence shown here is derived from an EMBL/GenBank/DDBJ whole genome shotgun (WGS) entry which is preliminary data.</text>
</comment>
<evidence type="ECO:0000313" key="2">
    <source>
        <dbReference type="EMBL" id="GFD51863.1"/>
    </source>
</evidence>
<dbReference type="AlphaFoldDB" id="A0A699WYI7"/>